<dbReference type="Gene3D" id="3.30.2350.10">
    <property type="entry name" value="Pseudouridine synthase"/>
    <property type="match status" value="1"/>
</dbReference>
<evidence type="ECO:0000259" key="6">
    <source>
        <dbReference type="Pfam" id="PF01509"/>
    </source>
</evidence>
<dbReference type="PANTHER" id="PTHR13767">
    <property type="entry name" value="TRNA-PSEUDOURIDINE SYNTHASE"/>
    <property type="match status" value="1"/>
</dbReference>
<dbReference type="SUPFAM" id="SSF55120">
    <property type="entry name" value="Pseudouridine synthase"/>
    <property type="match status" value="1"/>
</dbReference>
<dbReference type="Pfam" id="PF09157">
    <property type="entry name" value="TruB-C_2"/>
    <property type="match status" value="1"/>
</dbReference>
<dbReference type="PANTHER" id="PTHR13767:SF2">
    <property type="entry name" value="PSEUDOURIDYLATE SYNTHASE TRUB1"/>
    <property type="match status" value="1"/>
</dbReference>
<organism evidence="9 10">
    <name type="scientific">Acetobacter tropicalis NBRC 101654</name>
    <dbReference type="NCBI Taxonomy" id="749388"/>
    <lineage>
        <taxon>Bacteria</taxon>
        <taxon>Pseudomonadati</taxon>
        <taxon>Pseudomonadota</taxon>
        <taxon>Alphaproteobacteria</taxon>
        <taxon>Acetobacterales</taxon>
        <taxon>Acetobacteraceae</taxon>
        <taxon>Acetobacter</taxon>
    </lineage>
</organism>
<dbReference type="InterPro" id="IPR032819">
    <property type="entry name" value="TruB_C"/>
</dbReference>
<evidence type="ECO:0000256" key="4">
    <source>
        <dbReference type="ARBA" id="ARBA00023235"/>
    </source>
</evidence>
<gene>
    <name evidence="5" type="primary">truB</name>
    <name evidence="9" type="ORF">ATPR_0662</name>
</gene>
<evidence type="ECO:0000256" key="2">
    <source>
        <dbReference type="ARBA" id="ARBA00005642"/>
    </source>
</evidence>
<evidence type="ECO:0000256" key="3">
    <source>
        <dbReference type="ARBA" id="ARBA00022694"/>
    </source>
</evidence>
<dbReference type="GO" id="GO:1990481">
    <property type="term" value="P:mRNA pseudouridine synthesis"/>
    <property type="evidence" value="ECO:0007669"/>
    <property type="project" value="TreeGrafter"/>
</dbReference>
<keyword evidence="4 5" id="KW-0413">Isomerase</keyword>
<evidence type="ECO:0000259" key="7">
    <source>
        <dbReference type="Pfam" id="PF09157"/>
    </source>
</evidence>
<name>F7VBB3_9PROT</name>
<feature type="domain" description="tRNA pseudouridine synthase II TruB subfamily 1 C-terminal" evidence="7">
    <location>
        <begin position="345"/>
        <end position="406"/>
    </location>
</feature>
<sequence length="406" mass="44048">MISHGVWQHYGTMTGLTSPARARGWPAKMVWIFSGIRLAWGVGWLGRVLRTAGKQAVRHCRGRGCRLDAARFCRLCKPDAIWCDGACSEPQGRRAPVETGVPMRRRRGRPINGWLIVDKPTGMTSTQVVGRAKRLFDAQKVGHGGTLDPLATGLLPLAFGTATKTVPYVMDGTKIYRFTLKLGESRDSDDADGNVTGHSDVRPTDDELRAALPALTGDIMQVPPVFSALKVAGERAYDMARDGRPPELPPRPARVDRFELVERVDQDTAIFEVESGKGVYMRALARDVALACGTLGHIIALRRLRVGPFTEADAITLDKIAPNDDNAHASPELLRPVATALADIPALALTADEAASLLHGQALSLVDLMGRIPQTEEGEPVRAMEGGRVLGICRLEDGLLRPVRIL</sequence>
<keyword evidence="3 5" id="KW-0819">tRNA processing</keyword>
<dbReference type="GO" id="GO:0031119">
    <property type="term" value="P:tRNA pseudouridine synthesis"/>
    <property type="evidence" value="ECO:0007669"/>
    <property type="project" value="UniProtKB-UniRule"/>
</dbReference>
<dbReference type="CDD" id="cd21152">
    <property type="entry name" value="PUA_TruB_bacterial"/>
    <property type="match status" value="1"/>
</dbReference>
<dbReference type="Pfam" id="PF16198">
    <property type="entry name" value="TruB_C_2"/>
    <property type="match status" value="1"/>
</dbReference>
<comment type="caution">
    <text evidence="9">The sequence shown here is derived from an EMBL/GenBank/DDBJ whole genome shotgun (WGS) entry which is preliminary data.</text>
</comment>
<evidence type="ECO:0000259" key="8">
    <source>
        <dbReference type="Pfam" id="PF16198"/>
    </source>
</evidence>
<dbReference type="AlphaFoldDB" id="F7VBB3"/>
<dbReference type="EC" id="5.4.99.25" evidence="5"/>
<evidence type="ECO:0000256" key="1">
    <source>
        <dbReference type="ARBA" id="ARBA00000385"/>
    </source>
</evidence>
<feature type="domain" description="tRNA pseudouridylate synthase B C-terminal" evidence="8">
    <location>
        <begin position="282"/>
        <end position="341"/>
    </location>
</feature>
<feature type="active site" description="Nucleophile" evidence="5">
    <location>
        <position position="148"/>
    </location>
</feature>
<comment type="similarity">
    <text evidence="2 5">Belongs to the pseudouridine synthase TruB family. Type 1 subfamily.</text>
</comment>
<dbReference type="InterPro" id="IPR014780">
    <property type="entry name" value="tRNA_psdUridine_synth_TruB"/>
</dbReference>
<comment type="function">
    <text evidence="5">Responsible for synthesis of pseudouridine from uracil-55 in the psi GC loop of transfer RNAs.</text>
</comment>
<dbReference type="Proteomes" id="UP000004319">
    <property type="component" value="Unassembled WGS sequence"/>
</dbReference>
<reference evidence="9 10" key="1">
    <citation type="journal article" date="2011" name="Biochem. Biophys. Res. Commun.">
        <title>Increased number of Arginine-based salt bridges contributes to the thermotolerance of thermotolerant acetic acid bacteria, Acetobacter tropicalis SKU1100.</title>
        <authorList>
            <person name="Matsutani M."/>
            <person name="Hirakawa H."/>
            <person name="Nishikura M."/>
            <person name="Soemphol W."/>
            <person name="Ali I.A.I."/>
            <person name="Yakushi T."/>
            <person name="Matsushita K."/>
        </authorList>
    </citation>
    <scope>NUCLEOTIDE SEQUENCE [LARGE SCALE GENOMIC DNA]</scope>
    <source>
        <strain evidence="9 10">NBRC 101654</strain>
    </source>
</reference>
<dbReference type="InterPro" id="IPR020103">
    <property type="entry name" value="PsdUridine_synth_cat_dom_sf"/>
</dbReference>
<feature type="domain" description="Pseudouridine synthase II N-terminal" evidence="6">
    <location>
        <begin position="133"/>
        <end position="281"/>
    </location>
</feature>
<dbReference type="GO" id="GO:0160148">
    <property type="term" value="F:tRNA pseudouridine(55) synthase activity"/>
    <property type="evidence" value="ECO:0007669"/>
    <property type="project" value="UniProtKB-EC"/>
</dbReference>
<evidence type="ECO:0000256" key="5">
    <source>
        <dbReference type="HAMAP-Rule" id="MF_01080"/>
    </source>
</evidence>
<comment type="catalytic activity">
    <reaction evidence="1 5">
        <text>uridine(55) in tRNA = pseudouridine(55) in tRNA</text>
        <dbReference type="Rhea" id="RHEA:42532"/>
        <dbReference type="Rhea" id="RHEA-COMP:10101"/>
        <dbReference type="Rhea" id="RHEA-COMP:10102"/>
        <dbReference type="ChEBI" id="CHEBI:65314"/>
        <dbReference type="ChEBI" id="CHEBI:65315"/>
        <dbReference type="EC" id="5.4.99.25"/>
    </reaction>
</comment>
<dbReference type="HAMAP" id="MF_01080">
    <property type="entry name" value="TruB_bact"/>
    <property type="match status" value="1"/>
</dbReference>
<accession>F7VBB3</accession>
<dbReference type="CDD" id="cd02573">
    <property type="entry name" value="PseudoU_synth_EcTruB"/>
    <property type="match status" value="1"/>
</dbReference>
<dbReference type="InterPro" id="IPR015240">
    <property type="entry name" value="tRNA_sdUridine_synth_fam1_C"/>
</dbReference>
<dbReference type="GO" id="GO:0003723">
    <property type="term" value="F:RNA binding"/>
    <property type="evidence" value="ECO:0007669"/>
    <property type="project" value="InterPro"/>
</dbReference>
<dbReference type="InterPro" id="IPR002501">
    <property type="entry name" value="PsdUridine_synth_N"/>
</dbReference>
<evidence type="ECO:0000313" key="10">
    <source>
        <dbReference type="Proteomes" id="UP000004319"/>
    </source>
</evidence>
<evidence type="ECO:0000313" key="9">
    <source>
        <dbReference type="EMBL" id="GAA07658.1"/>
    </source>
</evidence>
<proteinExistence type="inferred from homology"/>
<protein>
    <recommendedName>
        <fullName evidence="5">tRNA pseudouridine synthase B</fullName>
        <ecNumber evidence="5">5.4.99.25</ecNumber>
    </recommendedName>
    <alternativeName>
        <fullName evidence="5">tRNA pseudouridine(55) synthase</fullName>
        <shortName evidence="5">Psi55 synthase</shortName>
    </alternativeName>
    <alternativeName>
        <fullName evidence="5">tRNA pseudouridylate synthase</fullName>
    </alternativeName>
    <alternativeName>
        <fullName evidence="5">tRNA-uridine isomerase</fullName>
    </alternativeName>
</protein>
<dbReference type="Pfam" id="PF01509">
    <property type="entry name" value="TruB_N"/>
    <property type="match status" value="1"/>
</dbReference>
<dbReference type="NCBIfam" id="TIGR00431">
    <property type="entry name" value="TruB"/>
    <property type="match status" value="1"/>
</dbReference>
<dbReference type="EMBL" id="BABS01000012">
    <property type="protein sequence ID" value="GAA07658.1"/>
    <property type="molecule type" value="Genomic_DNA"/>
</dbReference>